<evidence type="ECO:0000313" key="2">
    <source>
        <dbReference type="Proteomes" id="UP000229378"/>
    </source>
</evidence>
<dbReference type="AlphaFoldDB" id="A0A2G4U181"/>
<evidence type="ECO:0000313" key="1">
    <source>
        <dbReference type="EMBL" id="PHZ27009.1"/>
    </source>
</evidence>
<name>A0A2G4U181_YERBE</name>
<proteinExistence type="predicted"/>
<sequence length="449" mass="51704">MGDITAGYFSSNKLSENDLYSLQVKPHEFKAQLTLWEKFIDFIRLITCQETKGCALAKLNSLTHENHLTNSPVEMLTVLEEILPDEIREKVKYCFHCEVEWDEEKLKIKGGKKIKAIDIKYNDKSITINPEQCWLTDYDEEIIERLRLNGFEKYGDESNNDEINEIDWNKNSNGVNSREDFIYNTISNGVINSSTEKKNCFVRIIYNNDDKLVKLERVVLMADGYPHLAIQLKPGEEGGIQEFCNDSGIRIVKKYTTSPYVKTIDELKSLDKILACLDYDKIVADYKLIDDAINIIENLKGLIQLNEIVRQIDIHTNVEKMKCGNLISTALDAVKDIKKNKLEREAVSNNIENIKKKIFFFKNNIVFQSYLDSNDKTLSINYAENIIESAKKKLTPDENKVGLTDTDLDIPNMEKFVKYCKKSLNLKPTVQNTKNIANEKDIVNIQQII</sequence>
<protein>
    <submittedName>
        <fullName evidence="1">Uncharacterized protein</fullName>
    </submittedName>
</protein>
<dbReference type="RefSeq" id="WP_005279430.1">
    <property type="nucleotide sequence ID" value="NZ_PEHN01000012.1"/>
</dbReference>
<accession>A0A2G4U181</accession>
<dbReference type="Proteomes" id="UP000229378">
    <property type="component" value="Unassembled WGS sequence"/>
</dbReference>
<comment type="caution">
    <text evidence="1">The sequence shown here is derived from an EMBL/GenBank/DDBJ whole genome shotgun (WGS) entry which is preliminary data.</text>
</comment>
<gene>
    <name evidence="1" type="ORF">CS533_12615</name>
</gene>
<reference evidence="1 2" key="1">
    <citation type="submission" date="2017-10" db="EMBL/GenBank/DDBJ databases">
        <authorList>
            <person name="Banno H."/>
            <person name="Chua N.-H."/>
        </authorList>
    </citation>
    <scope>NUCLEOTIDE SEQUENCE [LARGE SCALE GENOMIC DNA]</scope>
    <source>
        <strain evidence="1 2">SCPM-O-B-7607</strain>
    </source>
</reference>
<organism evidence="1 2">
    <name type="scientific">Yersinia bercovieri</name>
    <dbReference type="NCBI Taxonomy" id="634"/>
    <lineage>
        <taxon>Bacteria</taxon>
        <taxon>Pseudomonadati</taxon>
        <taxon>Pseudomonadota</taxon>
        <taxon>Gammaproteobacteria</taxon>
        <taxon>Enterobacterales</taxon>
        <taxon>Yersiniaceae</taxon>
        <taxon>Yersinia</taxon>
    </lineage>
</organism>
<dbReference type="EMBL" id="PEHN01000012">
    <property type="protein sequence ID" value="PHZ27009.1"/>
    <property type="molecule type" value="Genomic_DNA"/>
</dbReference>